<protein>
    <submittedName>
        <fullName evidence="1">Uncharacterized protein</fullName>
    </submittedName>
</protein>
<reference evidence="1 2" key="1">
    <citation type="submission" date="2018-01" db="EMBL/GenBank/DDBJ databases">
        <title>Whole genome analyses suggest that Burkholderia sensu lato contains two further novel genera in the rhizoxinica-symbiotica group Mycetohabitans gen. nov., and Trinickia gen. nov.: implications for the evolution of diazotrophy and nodulation in the Burkholderiaceae.</title>
        <authorList>
            <person name="Estrada-de los Santos P."/>
            <person name="Palmer M."/>
            <person name="Chavez-Ramirez B."/>
            <person name="Beukes C."/>
            <person name="Steenkamp E.T."/>
            <person name="Hirsch A.M."/>
            <person name="Manyaka P."/>
            <person name="Maluk M."/>
            <person name="Lafos M."/>
            <person name="Crook M."/>
            <person name="Gross E."/>
            <person name="Simon M.F."/>
            <person name="Bueno dos Reis Junior F."/>
            <person name="Poole P.S."/>
            <person name="Venter S.N."/>
            <person name="James E.K."/>
        </authorList>
    </citation>
    <scope>NUCLEOTIDE SEQUENCE [LARGE SCALE GENOMIC DNA]</scope>
    <source>
        <strain evidence="1 2">GIMN1.004</strain>
    </source>
</reference>
<keyword evidence="2" id="KW-1185">Reference proteome</keyword>
<dbReference type="AlphaFoldDB" id="A0A2N7VL38"/>
<dbReference type="EMBL" id="PNYA01000017">
    <property type="protein sequence ID" value="PMS17881.1"/>
    <property type="molecule type" value="Genomic_DNA"/>
</dbReference>
<comment type="caution">
    <text evidence="1">The sequence shown here is derived from an EMBL/GenBank/DDBJ whole genome shotgun (WGS) entry which is preliminary data.</text>
</comment>
<dbReference type="Proteomes" id="UP000235616">
    <property type="component" value="Unassembled WGS sequence"/>
</dbReference>
<sequence length="129" mass="13648">MPERSASTSALHDSSLTSEMFPNAIDAIRPLSPTISIKDKQHEEANMGGWTRIWVVVTVVVAAISGANSLDSMKGAKGSAYDATVKALAAYDQCRKELSAPRPTDSQLAEQASLSLARVYCFLNSGCGG</sequence>
<gene>
    <name evidence="1" type="ORF">C0Z18_18745</name>
</gene>
<proteinExistence type="predicted"/>
<name>A0A2N7VL38_9BURK</name>
<organism evidence="1 2">
    <name type="scientific">Trinickia dabaoshanensis</name>
    <dbReference type="NCBI Taxonomy" id="564714"/>
    <lineage>
        <taxon>Bacteria</taxon>
        <taxon>Pseudomonadati</taxon>
        <taxon>Pseudomonadota</taxon>
        <taxon>Betaproteobacteria</taxon>
        <taxon>Burkholderiales</taxon>
        <taxon>Burkholderiaceae</taxon>
        <taxon>Trinickia</taxon>
    </lineage>
</organism>
<accession>A0A2N7VL38</accession>
<evidence type="ECO:0000313" key="2">
    <source>
        <dbReference type="Proteomes" id="UP000235616"/>
    </source>
</evidence>
<evidence type="ECO:0000313" key="1">
    <source>
        <dbReference type="EMBL" id="PMS17881.1"/>
    </source>
</evidence>